<dbReference type="eggNOG" id="COG0760">
    <property type="taxonomic scope" value="Bacteria"/>
</dbReference>
<dbReference type="SUPFAM" id="SSF54534">
    <property type="entry name" value="FKBP-like"/>
    <property type="match status" value="1"/>
</dbReference>
<keyword evidence="3" id="KW-1133">Transmembrane helix</keyword>
<dbReference type="InterPro" id="IPR046357">
    <property type="entry name" value="PPIase_dom_sf"/>
</dbReference>
<dbReference type="Pfam" id="PF13616">
    <property type="entry name" value="Rotamase_3"/>
    <property type="match status" value="1"/>
</dbReference>
<feature type="region of interest" description="Disordered" evidence="2">
    <location>
        <begin position="40"/>
        <end position="61"/>
    </location>
</feature>
<keyword evidence="3" id="KW-0812">Transmembrane</keyword>
<sequence length="363" mass="38596">MTAENKQGQSKTVIALAAVAVLAIGAGGFVFLSGKGVNESDKPAATAAETPADTAAATPAEGETIQTPAGEIIQGNPVVAKVAGEDVTRSDVLGFIAALPENMRAMPLDQLFPMAQEQVINNKIVDQKAAGASLEQDPEVVKMMEMAKGQIVRNIYVQRQLDKGISEAKLKAEYDSLVKQMGNVEEAKARHILVESEDKAKELITKLDGGADFETLSRENSTGPTAENGGDLGYFTKGDMIPEFSNAAFGLKVGEYTKTPVKTQFGWHVIKLEDKRNRPAPAFEDVKPQVEAKLRQEELGRMVQEWQKEAKIERFDINGKPIVADAPKAEAAPAPTEAAPAEAAPAEAAPVEAPAETPAPATP</sequence>
<dbReference type="EMBL" id="CP002382">
    <property type="protein sequence ID" value="AEP09774.1"/>
    <property type="molecule type" value="Genomic_DNA"/>
</dbReference>
<evidence type="ECO:0000259" key="4">
    <source>
        <dbReference type="PROSITE" id="PS50198"/>
    </source>
</evidence>
<keyword evidence="1" id="KW-0413">Isomerase</keyword>
<organism evidence="5 6">
    <name type="scientific">Micavibrio aeruginosavorus (strain ARL-13)</name>
    <dbReference type="NCBI Taxonomy" id="856793"/>
    <lineage>
        <taxon>Bacteria</taxon>
        <taxon>Pseudomonadati</taxon>
        <taxon>Bdellovibrionota</taxon>
        <taxon>Bdellovibrionia</taxon>
        <taxon>Bdellovibrionales</taxon>
        <taxon>Pseudobdellovibrionaceae</taxon>
        <taxon>Micavibrio</taxon>
    </lineage>
</organism>
<name>G2KNC6_MICAA</name>
<dbReference type="AlphaFoldDB" id="G2KNC6"/>
<keyword evidence="6" id="KW-1185">Reference proteome</keyword>
<dbReference type="PROSITE" id="PS50198">
    <property type="entry name" value="PPIC_PPIASE_2"/>
    <property type="match status" value="1"/>
</dbReference>
<dbReference type="OrthoDB" id="14196at2"/>
<dbReference type="Gene3D" id="3.10.50.40">
    <property type="match status" value="1"/>
</dbReference>
<evidence type="ECO:0000313" key="6">
    <source>
        <dbReference type="Proteomes" id="UP000009286"/>
    </source>
</evidence>
<evidence type="ECO:0000256" key="3">
    <source>
        <dbReference type="SAM" id="Phobius"/>
    </source>
</evidence>
<feature type="transmembrane region" description="Helical" evidence="3">
    <location>
        <begin position="12"/>
        <end position="32"/>
    </location>
</feature>
<feature type="compositionally biased region" description="Low complexity" evidence="2">
    <location>
        <begin position="43"/>
        <end position="61"/>
    </location>
</feature>
<proteinExistence type="predicted"/>
<dbReference type="InterPro" id="IPR000297">
    <property type="entry name" value="PPIase_PpiC"/>
</dbReference>
<dbReference type="InterPro" id="IPR027304">
    <property type="entry name" value="Trigger_fact/SurA_dom_sf"/>
</dbReference>
<reference evidence="5 6" key="1">
    <citation type="journal article" date="2011" name="BMC Genomics">
        <title>Genomic insights into an obligate epibiotic bacterial predator: Micavibrio aeruginosavorus ARL-13.</title>
        <authorList>
            <person name="Wang Z."/>
            <person name="Kadouri D."/>
            <person name="Wu M."/>
        </authorList>
    </citation>
    <scope>NUCLEOTIDE SEQUENCE [LARGE SCALE GENOMIC DNA]</scope>
    <source>
        <strain evidence="5 6">ARL-13</strain>
    </source>
</reference>
<evidence type="ECO:0000313" key="5">
    <source>
        <dbReference type="EMBL" id="AEP09774.1"/>
    </source>
</evidence>
<dbReference type="PANTHER" id="PTHR47245:SF2">
    <property type="entry name" value="PEPTIDYL-PROLYL CIS-TRANS ISOMERASE HP_0175-RELATED"/>
    <property type="match status" value="1"/>
</dbReference>
<gene>
    <name evidence="5" type="ordered locus">MICA_1456</name>
</gene>
<dbReference type="InterPro" id="IPR050245">
    <property type="entry name" value="PrsA_foldase"/>
</dbReference>
<dbReference type="PANTHER" id="PTHR47245">
    <property type="entry name" value="PEPTIDYLPROLYL ISOMERASE"/>
    <property type="match status" value="1"/>
</dbReference>
<feature type="region of interest" description="Disordered" evidence="2">
    <location>
        <begin position="326"/>
        <end position="363"/>
    </location>
</feature>
<feature type="compositionally biased region" description="Low complexity" evidence="2">
    <location>
        <begin position="329"/>
        <end position="363"/>
    </location>
</feature>
<dbReference type="Proteomes" id="UP000009286">
    <property type="component" value="Chromosome"/>
</dbReference>
<dbReference type="KEGG" id="mai:MICA_1456"/>
<evidence type="ECO:0000256" key="2">
    <source>
        <dbReference type="SAM" id="MobiDB-lite"/>
    </source>
</evidence>
<accession>G2KNC6</accession>
<dbReference type="RefSeq" id="WP_014102997.1">
    <property type="nucleotide sequence ID" value="NC_016026.1"/>
</dbReference>
<dbReference type="STRING" id="856793.MICA_1456"/>
<protein>
    <submittedName>
        <fullName evidence="5">PPIC-type PPIASE domain protein</fullName>
    </submittedName>
</protein>
<keyword evidence="3" id="KW-0472">Membrane</keyword>
<evidence type="ECO:0000256" key="1">
    <source>
        <dbReference type="PROSITE-ProRule" id="PRU00278"/>
    </source>
</evidence>
<feature type="domain" description="PpiC" evidence="4">
    <location>
        <begin position="184"/>
        <end position="274"/>
    </location>
</feature>
<dbReference type="SUPFAM" id="SSF109998">
    <property type="entry name" value="Triger factor/SurA peptide-binding domain-like"/>
    <property type="match status" value="1"/>
</dbReference>
<keyword evidence="1" id="KW-0697">Rotamase</keyword>
<dbReference type="HOGENOM" id="CLU_034646_1_0_5"/>
<dbReference type="GO" id="GO:0003755">
    <property type="term" value="F:peptidyl-prolyl cis-trans isomerase activity"/>
    <property type="evidence" value="ECO:0007669"/>
    <property type="project" value="UniProtKB-KW"/>
</dbReference>